<evidence type="ECO:0000313" key="6">
    <source>
        <dbReference type="EMBL" id="EAK9940330.1"/>
    </source>
</evidence>
<dbReference type="EMBL" id="AACKMK010000006">
    <property type="protein sequence ID" value="EAK9940330.1"/>
    <property type="molecule type" value="Genomic_DNA"/>
</dbReference>
<feature type="repeat" description="TPR" evidence="3">
    <location>
        <begin position="289"/>
        <end position="322"/>
    </location>
</feature>
<dbReference type="SMART" id="SM00028">
    <property type="entry name" value="TPR"/>
    <property type="match status" value="4"/>
</dbReference>
<dbReference type="SUPFAM" id="SSF81901">
    <property type="entry name" value="HCP-like"/>
    <property type="match status" value="1"/>
</dbReference>
<dbReference type="AlphaFoldDB" id="A0A5L4LN44"/>
<dbReference type="PROSITE" id="PS50005">
    <property type="entry name" value="TPR"/>
    <property type="match status" value="3"/>
</dbReference>
<feature type="repeat" description="TPR" evidence="3">
    <location>
        <begin position="155"/>
        <end position="188"/>
    </location>
</feature>
<dbReference type="Pfam" id="PF14559">
    <property type="entry name" value="TPR_19"/>
    <property type="match status" value="1"/>
</dbReference>
<reference evidence="6" key="1">
    <citation type="submission" date="2018-05" db="EMBL/GenBank/DDBJ databases">
        <authorList>
            <consortium name="PulseNet: The National Subtyping Network for Foodborne Disease Surveillance"/>
            <person name="Tarr C.L."/>
            <person name="Trees E."/>
            <person name="Katz L.S."/>
            <person name="Carleton-Romer H.A."/>
            <person name="Stroika S."/>
            <person name="Kucerova Z."/>
            <person name="Roache K.F."/>
            <person name="Sabol A.L."/>
            <person name="Besser J."/>
            <person name="Gerner-Smidt P."/>
        </authorList>
    </citation>
    <scope>NUCLEOTIDE SEQUENCE</scope>
    <source>
        <strain evidence="6">2008D-7097</strain>
    </source>
</reference>
<dbReference type="InterPro" id="IPR051012">
    <property type="entry name" value="CellSynth/LPSAsmb/PSIAsmb"/>
</dbReference>
<keyword evidence="5" id="KW-1133">Transmembrane helix</keyword>
<evidence type="ECO:0000256" key="1">
    <source>
        <dbReference type="ARBA" id="ARBA00022737"/>
    </source>
</evidence>
<keyword evidence="2 3" id="KW-0802">TPR repeat</keyword>
<evidence type="ECO:0000256" key="4">
    <source>
        <dbReference type="SAM" id="MobiDB-lite"/>
    </source>
</evidence>
<keyword evidence="5" id="KW-0812">Transmembrane</keyword>
<proteinExistence type="predicted"/>
<feature type="compositionally biased region" description="Basic and acidic residues" evidence="4">
    <location>
        <begin position="1"/>
        <end position="18"/>
    </location>
</feature>
<feature type="transmembrane region" description="Helical" evidence="5">
    <location>
        <begin position="70"/>
        <end position="94"/>
    </location>
</feature>
<accession>A0A5L4LN44</accession>
<dbReference type="PANTHER" id="PTHR45586">
    <property type="entry name" value="TPR REPEAT-CONTAINING PROTEIN PA4667"/>
    <property type="match status" value="1"/>
</dbReference>
<sequence>MAEEVTLKEQDNQEKAFSELDENPGVEEQAIPPGMIPPELEEEESTFQRVEEEPQTPQPEEKKKLFDKKFIILISALGGLALILLVVLILLIVFKEDKQAILNTQVLDDNTSSSITKVKQSALDLVVQKANLLYEKGDVESALELYNNINIFNQSLSSYNLGVAQMKQKDYASAIENFKQSLELEEHKVAAAINTAVCYFNLGNKEKFNYYLDLARVHLPQDSKSSLYDYYLGLINYYQGFYPEALQMFMRSNNINGYQGESYYLGAKVYALLKSEKNAIDFLQKQEDYEASLPLGLLYAKSGDYQKAKEYLEKASKIREHEARSKVALALVELKTGQFESGAQILKALYIKDKDIGSKYYNIKTRLKRNFSNIDIAQQNFAKRLITGKQQIYDLLFYFSPYRVFDVKQSMELITKADLGNFIQGYEYENELLVKSKALSGVNIELSHAINLAFNFHLREANQEFKNLSEIYHAHDVIHYNLALTYAQLQDYNNAYKHFSTAYHLNPKNYIAGIFGIYCMDLAKKDYTKLANELLENLQADNTIDQNNNIYKYLLYLAKNDFTATIPYLDNLSNTNNTPLELIFAIIAANGNNLETLRNQKIKELKDLLSEDIISNILYFNSKSMNLNIKEYAKQAQMYFLNTKLDYNSLFGGAGIVKDSYVTLMQITGLLNHVRNDIKKRLAMSNKNSIGLIFALAYVDIFAKEYQEAYTLYNILIDDYKIKDAQTLFLAAVAAIGSNNPNSAIALLELARLENEETLEARLALGLLYHEVQNLEPAMFQYEKVGNNFESKFFTFDIKN</sequence>
<keyword evidence="5" id="KW-0472">Membrane</keyword>
<evidence type="ECO:0000256" key="3">
    <source>
        <dbReference type="PROSITE-ProRule" id="PRU00339"/>
    </source>
</evidence>
<dbReference type="SUPFAM" id="SSF48452">
    <property type="entry name" value="TPR-like"/>
    <property type="match status" value="2"/>
</dbReference>
<evidence type="ECO:0000256" key="2">
    <source>
        <dbReference type="ARBA" id="ARBA00022803"/>
    </source>
</evidence>
<gene>
    <name evidence="6" type="ORF">A0Y42_05800</name>
</gene>
<feature type="repeat" description="TPR" evidence="3">
    <location>
        <begin position="476"/>
        <end position="509"/>
    </location>
</feature>
<keyword evidence="1" id="KW-0677">Repeat</keyword>
<dbReference type="InterPro" id="IPR019734">
    <property type="entry name" value="TPR_rpt"/>
</dbReference>
<dbReference type="Gene3D" id="1.25.40.10">
    <property type="entry name" value="Tetratricopeptide repeat domain"/>
    <property type="match status" value="4"/>
</dbReference>
<feature type="region of interest" description="Disordered" evidence="4">
    <location>
        <begin position="1"/>
        <end position="61"/>
    </location>
</feature>
<name>A0A5L4LN44_CAMLA</name>
<comment type="caution">
    <text evidence="6">The sequence shown here is derived from an EMBL/GenBank/DDBJ whole genome shotgun (WGS) entry which is preliminary data.</text>
</comment>
<dbReference type="Pfam" id="PF13181">
    <property type="entry name" value="TPR_8"/>
    <property type="match status" value="1"/>
</dbReference>
<dbReference type="PANTHER" id="PTHR45586:SF1">
    <property type="entry name" value="LIPOPOLYSACCHARIDE ASSEMBLY PROTEIN B"/>
    <property type="match status" value="1"/>
</dbReference>
<dbReference type="InterPro" id="IPR011990">
    <property type="entry name" value="TPR-like_helical_dom_sf"/>
</dbReference>
<protein>
    <submittedName>
        <fullName evidence="6">Tetratricopeptide repeat protein</fullName>
    </submittedName>
</protein>
<evidence type="ECO:0000256" key="5">
    <source>
        <dbReference type="SAM" id="Phobius"/>
    </source>
</evidence>
<dbReference type="Pfam" id="PF13432">
    <property type="entry name" value="TPR_16"/>
    <property type="match status" value="1"/>
</dbReference>
<organism evidence="6">
    <name type="scientific">Campylobacter lari</name>
    <dbReference type="NCBI Taxonomy" id="201"/>
    <lineage>
        <taxon>Bacteria</taxon>
        <taxon>Pseudomonadati</taxon>
        <taxon>Campylobacterota</taxon>
        <taxon>Epsilonproteobacteria</taxon>
        <taxon>Campylobacterales</taxon>
        <taxon>Campylobacteraceae</taxon>
        <taxon>Campylobacter</taxon>
    </lineage>
</organism>